<evidence type="ECO:0000256" key="6">
    <source>
        <dbReference type="ARBA" id="ARBA00023157"/>
    </source>
</evidence>
<dbReference type="PANTHER" id="PTHR24258:SF146">
    <property type="entry name" value="ATRIAL NATRIURETIC PEPTIDE-CONVERTING ENZYME"/>
    <property type="match status" value="1"/>
</dbReference>
<feature type="disulfide bond" evidence="8">
    <location>
        <begin position="376"/>
        <end position="391"/>
    </location>
</feature>
<dbReference type="Gene3D" id="3.30.70.960">
    <property type="entry name" value="SEA domain"/>
    <property type="match status" value="1"/>
</dbReference>
<keyword evidence="3" id="KW-0735">Signal-anchor</keyword>
<name>A0A9N9MDP1_9CUCU</name>
<proteinExistence type="predicted"/>
<dbReference type="CDD" id="cd00112">
    <property type="entry name" value="LDLa"/>
    <property type="match status" value="1"/>
</dbReference>
<dbReference type="InterPro" id="IPR043504">
    <property type="entry name" value="Peptidase_S1_PA_chymotrypsin"/>
</dbReference>
<dbReference type="InterPro" id="IPR036790">
    <property type="entry name" value="Frizzled_dom_sf"/>
</dbReference>
<dbReference type="GO" id="GO:0004252">
    <property type="term" value="F:serine-type endopeptidase activity"/>
    <property type="evidence" value="ECO:0007669"/>
    <property type="project" value="InterPro"/>
</dbReference>
<dbReference type="SUPFAM" id="SSF63501">
    <property type="entry name" value="Frizzled cysteine-rich domain"/>
    <property type="match status" value="1"/>
</dbReference>
<dbReference type="PRINTS" id="PR00261">
    <property type="entry name" value="LDLRECEPTOR"/>
</dbReference>
<dbReference type="SUPFAM" id="SSF50494">
    <property type="entry name" value="Trypsin-like serine proteases"/>
    <property type="match status" value="1"/>
</dbReference>
<dbReference type="SMART" id="SM00063">
    <property type="entry name" value="FRI"/>
    <property type="match status" value="1"/>
</dbReference>
<feature type="disulfide bond" evidence="7">
    <location>
        <begin position="253"/>
        <end position="299"/>
    </location>
</feature>
<dbReference type="PANTHER" id="PTHR24258">
    <property type="entry name" value="SERINE PROTEASE-RELATED"/>
    <property type="match status" value="1"/>
</dbReference>
<reference evidence="14" key="1">
    <citation type="submission" date="2022-01" db="EMBL/GenBank/DDBJ databases">
        <authorList>
            <person name="King R."/>
        </authorList>
    </citation>
    <scope>NUCLEOTIDE SEQUENCE</scope>
</reference>
<dbReference type="FunFam" id="2.40.10.10:FF:000235">
    <property type="entry name" value="Atrial natriuretic peptide-converting enzyme"/>
    <property type="match status" value="1"/>
</dbReference>
<dbReference type="OrthoDB" id="5985572at2759"/>
<dbReference type="CDD" id="cd00190">
    <property type="entry name" value="Tryp_SPc"/>
    <property type="match status" value="1"/>
</dbReference>
<dbReference type="Proteomes" id="UP001152799">
    <property type="component" value="Chromosome 1"/>
</dbReference>
<dbReference type="InterPro" id="IPR009003">
    <property type="entry name" value="Peptidase_S1_PA"/>
</dbReference>
<dbReference type="AlphaFoldDB" id="A0A9N9MDP1"/>
<evidence type="ECO:0000256" key="9">
    <source>
        <dbReference type="SAM" id="MobiDB-lite"/>
    </source>
</evidence>
<dbReference type="SMART" id="SM00020">
    <property type="entry name" value="Tryp_SPc"/>
    <property type="match status" value="1"/>
</dbReference>
<comment type="subcellular location">
    <subcellularLocation>
        <location evidence="1">Cell membrane</location>
        <topology evidence="1">Single-pass type II membrane protein</topology>
    </subcellularLocation>
</comment>
<dbReference type="PROSITE" id="PS50038">
    <property type="entry name" value="FZ"/>
    <property type="match status" value="1"/>
</dbReference>
<dbReference type="InterPro" id="IPR020067">
    <property type="entry name" value="Frizzled_dom"/>
</dbReference>
<evidence type="ECO:0000259" key="13">
    <source>
        <dbReference type="PROSITE" id="PS50240"/>
    </source>
</evidence>
<dbReference type="InterPro" id="IPR001254">
    <property type="entry name" value="Trypsin_dom"/>
</dbReference>
<dbReference type="EMBL" id="OU892277">
    <property type="protein sequence ID" value="CAG9761004.1"/>
    <property type="molecule type" value="Genomic_DNA"/>
</dbReference>
<evidence type="ECO:0000256" key="4">
    <source>
        <dbReference type="ARBA" id="ARBA00022989"/>
    </source>
</evidence>
<evidence type="ECO:0000256" key="7">
    <source>
        <dbReference type="PROSITE-ProRule" id="PRU00090"/>
    </source>
</evidence>
<comment type="caution">
    <text evidence="8">Lacks conserved residue(s) required for the propagation of feature annotation.</text>
</comment>
<dbReference type="SUPFAM" id="SSF57424">
    <property type="entry name" value="LDL receptor-like module"/>
    <property type="match status" value="1"/>
</dbReference>
<keyword evidence="4 10" id="KW-1133">Transmembrane helix</keyword>
<dbReference type="PROSITE" id="PS50024">
    <property type="entry name" value="SEA"/>
    <property type="match status" value="1"/>
</dbReference>
<dbReference type="PROSITE" id="PS01209">
    <property type="entry name" value="LDLRA_1"/>
    <property type="match status" value="1"/>
</dbReference>
<keyword evidence="15" id="KW-1185">Reference proteome</keyword>
<dbReference type="InterPro" id="IPR036055">
    <property type="entry name" value="LDL_receptor-like_sf"/>
</dbReference>
<organism evidence="14 15">
    <name type="scientific">Ceutorhynchus assimilis</name>
    <name type="common">cabbage seed weevil</name>
    <dbReference type="NCBI Taxonomy" id="467358"/>
    <lineage>
        <taxon>Eukaryota</taxon>
        <taxon>Metazoa</taxon>
        <taxon>Ecdysozoa</taxon>
        <taxon>Arthropoda</taxon>
        <taxon>Hexapoda</taxon>
        <taxon>Insecta</taxon>
        <taxon>Pterygota</taxon>
        <taxon>Neoptera</taxon>
        <taxon>Endopterygota</taxon>
        <taxon>Coleoptera</taxon>
        <taxon>Polyphaga</taxon>
        <taxon>Cucujiformia</taxon>
        <taxon>Curculionidae</taxon>
        <taxon>Ceutorhynchinae</taxon>
        <taxon>Ceutorhynchus</taxon>
    </lineage>
</organism>
<dbReference type="InterPro" id="IPR023415">
    <property type="entry name" value="LDLR_class-A_CS"/>
</dbReference>
<dbReference type="InterPro" id="IPR036364">
    <property type="entry name" value="SEA_dom_sf"/>
</dbReference>
<evidence type="ECO:0000313" key="14">
    <source>
        <dbReference type="EMBL" id="CAG9761004.1"/>
    </source>
</evidence>
<evidence type="ECO:0000256" key="2">
    <source>
        <dbReference type="ARBA" id="ARBA00022692"/>
    </source>
</evidence>
<dbReference type="GO" id="GO:0005886">
    <property type="term" value="C:plasma membrane"/>
    <property type="evidence" value="ECO:0007669"/>
    <property type="project" value="UniProtKB-SubCell"/>
</dbReference>
<dbReference type="CDD" id="cd07066">
    <property type="entry name" value="CRD_FZ"/>
    <property type="match status" value="1"/>
</dbReference>
<feature type="disulfide bond" evidence="7">
    <location>
        <begin position="245"/>
        <end position="306"/>
    </location>
</feature>
<evidence type="ECO:0000256" key="8">
    <source>
        <dbReference type="PROSITE-ProRule" id="PRU00124"/>
    </source>
</evidence>
<dbReference type="GO" id="GO:0006508">
    <property type="term" value="P:proteolysis"/>
    <property type="evidence" value="ECO:0007669"/>
    <property type="project" value="InterPro"/>
</dbReference>
<dbReference type="Gene3D" id="4.10.400.10">
    <property type="entry name" value="Low-density Lipoprotein Receptor"/>
    <property type="match status" value="1"/>
</dbReference>
<keyword evidence="5 10" id="KW-0472">Membrane</keyword>
<feature type="disulfide bond" evidence="8">
    <location>
        <begin position="414"/>
        <end position="429"/>
    </location>
</feature>
<keyword evidence="2 10" id="KW-0812">Transmembrane</keyword>
<accession>A0A9N9MDP1</accession>
<dbReference type="Pfam" id="PF01390">
    <property type="entry name" value="SEA"/>
    <property type="match status" value="1"/>
</dbReference>
<feature type="domain" description="FZ" evidence="12">
    <location>
        <begin position="244"/>
        <end position="365"/>
    </location>
</feature>
<dbReference type="Pfam" id="PF00089">
    <property type="entry name" value="Trypsin"/>
    <property type="match status" value="1"/>
</dbReference>
<dbReference type="Pfam" id="PF01392">
    <property type="entry name" value="Fz"/>
    <property type="match status" value="1"/>
</dbReference>
<feature type="compositionally biased region" description="Polar residues" evidence="9">
    <location>
        <begin position="1"/>
        <end position="11"/>
    </location>
</feature>
<sequence length="788" mass="88734">MKNMTISAMDSNKNHRRSSWDSKMSISTVGTNSRRHRKSPSSIISSDSDIRFTRGKLTSQTRCGCCIIAIFLCFLLLAAASVYVGYTYFLPEYPGDQIYRATFKVIDGDVFSTELADPSTNKFKKISKDYKERLNLLFRRSPVKHGYRGTEVLALDGTENKDLIVYFDIKIDPTYVEIKAEDLEAILSNEISVEESLFFKNLTIDVNSLEVKPSDDLPQTMTTTLPTTAMSDAVVTHSPYVPRKCAPLNLRYCNNLNYNVTTYPNYLGHRSIKEVRENVISFRELVDGECYRHAYDFICQLLQPGCKKGDYEDEVILPCRSFCREFMAGCGSRLTEKFKGLIDCNKFPEFSSGETCYSKPGCVEELKAKAFSPRICDGVIDCPDLSDERSCTYCAANQIHCGIGRTCIQTSQQCDGKEDCPDGSDERGCLTLLRSIKSSQNIQKISPHENTYSHEGFVIFNEKGEVGKLCVENLNKTLSENKTEEVLRTVAVSLCKSLTYENVNSYHVVKNNEENVPYVKIKDAFADDISFLKSKCPSRQVLKVTCENLECGVQTTHTKTTRVLQKMAIHGDWPWHVALFKEDVHICDGVLLSANWLATTTSCFQGQPKAEWIAKFGLVRLASSSPWEQERRIIGMVKSPVEGSTVALIRLDQAVLFNDFVRPICLPSETLSLSPTAQCNTLGWARNREQLQRVQVKIAENEKCENVSISGVNTICTESIHGQNDCSEEEFAGSSMVCKTSNETWTLVGITNWRIACAKNGMERPRMYDKISSNVDWIRETIHNSNNT</sequence>
<feature type="transmembrane region" description="Helical" evidence="10">
    <location>
        <begin position="63"/>
        <end position="86"/>
    </location>
</feature>
<dbReference type="Gene3D" id="2.40.10.10">
    <property type="entry name" value="Trypsin-like serine proteases"/>
    <property type="match status" value="1"/>
</dbReference>
<evidence type="ECO:0000259" key="11">
    <source>
        <dbReference type="PROSITE" id="PS50024"/>
    </source>
</evidence>
<dbReference type="PROSITE" id="PS50240">
    <property type="entry name" value="TRYPSIN_DOM"/>
    <property type="match status" value="1"/>
</dbReference>
<evidence type="ECO:0000256" key="10">
    <source>
        <dbReference type="SAM" id="Phobius"/>
    </source>
</evidence>
<feature type="compositionally biased region" description="Polar residues" evidence="9">
    <location>
        <begin position="21"/>
        <end position="32"/>
    </location>
</feature>
<evidence type="ECO:0000313" key="15">
    <source>
        <dbReference type="Proteomes" id="UP001152799"/>
    </source>
</evidence>
<dbReference type="InterPro" id="IPR000082">
    <property type="entry name" value="SEA_dom"/>
</dbReference>
<evidence type="ECO:0000256" key="3">
    <source>
        <dbReference type="ARBA" id="ARBA00022968"/>
    </source>
</evidence>
<dbReference type="Gene3D" id="1.10.2000.10">
    <property type="entry name" value="Frizzled cysteine-rich domain"/>
    <property type="match status" value="1"/>
</dbReference>
<feature type="region of interest" description="Disordered" evidence="9">
    <location>
        <begin position="1"/>
        <end position="44"/>
    </location>
</feature>
<dbReference type="PROSITE" id="PS50068">
    <property type="entry name" value="LDLRA_2"/>
    <property type="match status" value="2"/>
</dbReference>
<evidence type="ECO:0000256" key="1">
    <source>
        <dbReference type="ARBA" id="ARBA00004401"/>
    </source>
</evidence>
<evidence type="ECO:0000259" key="12">
    <source>
        <dbReference type="PROSITE" id="PS50038"/>
    </source>
</evidence>
<feature type="domain" description="Peptidase S1" evidence="13">
    <location>
        <begin position="549"/>
        <end position="783"/>
    </location>
</feature>
<evidence type="ECO:0000256" key="5">
    <source>
        <dbReference type="ARBA" id="ARBA00023136"/>
    </source>
</evidence>
<evidence type="ECO:0008006" key="16">
    <source>
        <dbReference type="Google" id="ProtNLM"/>
    </source>
</evidence>
<dbReference type="SUPFAM" id="SSF82671">
    <property type="entry name" value="SEA domain"/>
    <property type="match status" value="1"/>
</dbReference>
<feature type="domain" description="SEA" evidence="11">
    <location>
        <begin position="95"/>
        <end position="216"/>
    </location>
</feature>
<dbReference type="SMART" id="SM00192">
    <property type="entry name" value="LDLa"/>
    <property type="match status" value="2"/>
</dbReference>
<protein>
    <recommendedName>
        <fullName evidence="16">Atrial natriuretic peptide-converting enzyme</fullName>
    </recommendedName>
</protein>
<dbReference type="InterPro" id="IPR002172">
    <property type="entry name" value="LDrepeatLR_classA_rpt"/>
</dbReference>
<gene>
    <name evidence="14" type="ORF">CEUTPL_LOCUS1717</name>
</gene>
<dbReference type="Pfam" id="PF00057">
    <property type="entry name" value="Ldl_recept_a"/>
    <property type="match status" value="1"/>
</dbReference>
<keyword evidence="6 8" id="KW-1015">Disulfide bond</keyword>